<dbReference type="InterPro" id="IPR007828">
    <property type="entry name" value="Inositol_oxygenase"/>
</dbReference>
<feature type="binding site" evidence="12">
    <location>
        <begin position="178"/>
        <end position="180"/>
    </location>
    <ligand>
        <name>substrate</name>
    </ligand>
</feature>
<feature type="binding site" evidence="12">
    <location>
        <position position="219"/>
    </location>
    <ligand>
        <name>substrate</name>
    </ligand>
</feature>
<evidence type="ECO:0000256" key="4">
    <source>
        <dbReference type="ARBA" id="ARBA00011919"/>
    </source>
</evidence>
<evidence type="ECO:0000313" key="15">
    <source>
        <dbReference type="EMBL" id="KAB8302529.1"/>
    </source>
</evidence>
<keyword evidence="6 14" id="KW-0963">Cytoplasm</keyword>
<evidence type="ECO:0000256" key="9">
    <source>
        <dbReference type="ARBA" id="ARBA00023004"/>
    </source>
</evidence>
<evidence type="ECO:0000256" key="8">
    <source>
        <dbReference type="ARBA" id="ARBA00023002"/>
    </source>
</evidence>
<keyword evidence="9 13" id="KW-0408">Iron</keyword>
<dbReference type="PANTHER" id="PTHR12588:SF0">
    <property type="entry name" value="INOSITOL OXYGENASE"/>
    <property type="match status" value="1"/>
</dbReference>
<evidence type="ECO:0000256" key="6">
    <source>
        <dbReference type="ARBA" id="ARBA00022490"/>
    </source>
</evidence>
<organism evidence="15 16">
    <name type="scientific">Monilinia laxa</name>
    <name type="common">Brown rot fungus</name>
    <name type="synonym">Sclerotinia laxa</name>
    <dbReference type="NCBI Taxonomy" id="61186"/>
    <lineage>
        <taxon>Eukaryota</taxon>
        <taxon>Fungi</taxon>
        <taxon>Dikarya</taxon>
        <taxon>Ascomycota</taxon>
        <taxon>Pezizomycotina</taxon>
        <taxon>Leotiomycetes</taxon>
        <taxon>Helotiales</taxon>
        <taxon>Sclerotiniaceae</taxon>
        <taxon>Monilinia</taxon>
    </lineage>
</organism>
<dbReference type="OrthoDB" id="5151075at2759"/>
<accession>A0A5N6KH11</accession>
<evidence type="ECO:0000256" key="5">
    <source>
        <dbReference type="ARBA" id="ARBA00019269"/>
    </source>
</evidence>
<keyword evidence="16" id="KW-1185">Reference proteome</keyword>
<feature type="binding site" evidence="12">
    <location>
        <begin position="234"/>
        <end position="235"/>
    </location>
    <ligand>
        <name>substrate</name>
    </ligand>
</feature>
<feature type="binding site" evidence="13">
    <location>
        <position position="344"/>
    </location>
    <ligand>
        <name>Fe cation</name>
        <dbReference type="ChEBI" id="CHEBI:24875"/>
        <label>1</label>
    </ligand>
</feature>
<comment type="caution">
    <text evidence="15">The sequence shown here is derived from an EMBL/GenBank/DDBJ whole genome shotgun (WGS) entry which is preliminary data.</text>
</comment>
<evidence type="ECO:0000256" key="10">
    <source>
        <dbReference type="ARBA" id="ARBA00029668"/>
    </source>
</evidence>
<dbReference type="GO" id="GO:0050113">
    <property type="term" value="F:inositol oxygenase activity"/>
    <property type="evidence" value="ECO:0007669"/>
    <property type="project" value="UniProtKB-UniRule"/>
</dbReference>
<dbReference type="PANTHER" id="PTHR12588">
    <property type="entry name" value="MYOINOSITOL OXYGENASE"/>
    <property type="match status" value="1"/>
</dbReference>
<evidence type="ECO:0000256" key="14">
    <source>
        <dbReference type="RuleBase" id="RU367039"/>
    </source>
</evidence>
<evidence type="ECO:0000256" key="12">
    <source>
        <dbReference type="PIRSR" id="PIRSR607828-1"/>
    </source>
</evidence>
<comment type="pathway">
    <text evidence="2 14">Polyol metabolism; myo-inositol degradation into D-glucuronate; D-glucuronate from myo-inositol: step 1/1.</text>
</comment>
<evidence type="ECO:0000256" key="11">
    <source>
        <dbReference type="ARBA" id="ARBA00048271"/>
    </source>
</evidence>
<dbReference type="Proteomes" id="UP000326757">
    <property type="component" value="Unassembled WGS sequence"/>
</dbReference>
<evidence type="ECO:0000256" key="13">
    <source>
        <dbReference type="PIRSR" id="PIRSR607828-2"/>
    </source>
</evidence>
<feature type="binding site" evidence="13">
    <location>
        <position position="216"/>
    </location>
    <ligand>
        <name>Fe cation</name>
        <dbReference type="ChEBI" id="CHEBI:24875"/>
        <label>1</label>
    </ligand>
</feature>
<dbReference type="UniPathway" id="UPA00111">
    <property type="reaction ID" value="UER00527"/>
</dbReference>
<feature type="binding site" evidence="13">
    <location>
        <position position="191"/>
    </location>
    <ligand>
        <name>Fe cation</name>
        <dbReference type="ChEBI" id="CHEBI:24875"/>
        <label>1</label>
    </ligand>
</feature>
<evidence type="ECO:0000256" key="2">
    <source>
        <dbReference type="ARBA" id="ARBA00005167"/>
    </source>
</evidence>
<feature type="binding site" evidence="12">
    <location>
        <begin position="311"/>
        <end position="312"/>
    </location>
    <ligand>
        <name>substrate</name>
    </ligand>
</feature>
<dbReference type="Pfam" id="PF05153">
    <property type="entry name" value="MIOX"/>
    <property type="match status" value="1"/>
</dbReference>
<evidence type="ECO:0000256" key="1">
    <source>
        <dbReference type="ARBA" id="ARBA00004496"/>
    </source>
</evidence>
<keyword evidence="7 13" id="KW-0479">Metal-binding</keyword>
<comment type="cofactor">
    <cofactor evidence="13 14">
        <name>Fe cation</name>
        <dbReference type="ChEBI" id="CHEBI:24875"/>
    </cofactor>
    <text evidence="13 14">Binds 2 iron ions per subunit.</text>
</comment>
<name>A0A5N6KH11_MONLA</name>
<feature type="binding site" evidence="13">
    <location>
        <position position="311"/>
    </location>
    <ligand>
        <name>Fe cation</name>
        <dbReference type="ChEBI" id="CHEBI:24875"/>
        <label>1</label>
    </ligand>
</feature>
<comment type="similarity">
    <text evidence="3 14">Belongs to the myo-inositol oxygenase family.</text>
</comment>
<keyword evidence="8 14" id="KW-0560">Oxidoreductase</keyword>
<protein>
    <recommendedName>
        <fullName evidence="5 14">Inositol oxygenase</fullName>
        <ecNumber evidence="4 14">1.13.99.1</ecNumber>
    </recommendedName>
    <alternativeName>
        <fullName evidence="10 14">Myo-inositol oxygenase</fullName>
    </alternativeName>
</protein>
<evidence type="ECO:0000256" key="7">
    <source>
        <dbReference type="ARBA" id="ARBA00022723"/>
    </source>
</evidence>
<sequence>MNVLTRDDISQTLKLQDSQNSKILKLQDPKTPRLQNSNHFIFPRFYQSIYSRKSLNLSHYLSSTMSPSATTEFPNVILAHKGTDGRALEDVADGIEELNRARADIRDLETPSQFDADKDKSKFRQYEEAADHVKEFYREQHLKQTYAFNVKVRKDFAVRKRIPMTIWEAMERLDRYVDKSDPDTDVGQIEHLLQSAEASRRDKRPRWFQFTCLIHDVGKLWGELGSEGQWDVVGDTFPVGCEYSKSIQLYGSLKDNPDYNNPEYNTKFGVYEEGCGLDKLMLSWGHDECLYQVVKDQSNLPDEALYIIRYHSFYPWHSEKAYMYFMNEADYKGLAAVKAFNAYDLYSKNDAPPNVEELKPYYMDLINEFMPGVIYW</sequence>
<comment type="catalytic activity">
    <reaction evidence="11 14">
        <text>myo-inositol + O2 = D-glucuronate + H2O + H(+)</text>
        <dbReference type="Rhea" id="RHEA:23696"/>
        <dbReference type="ChEBI" id="CHEBI:15377"/>
        <dbReference type="ChEBI" id="CHEBI:15378"/>
        <dbReference type="ChEBI" id="CHEBI:15379"/>
        <dbReference type="ChEBI" id="CHEBI:17268"/>
        <dbReference type="ChEBI" id="CHEBI:58720"/>
        <dbReference type="EC" id="1.13.99.1"/>
    </reaction>
</comment>
<dbReference type="GO" id="GO:0005506">
    <property type="term" value="F:iron ion binding"/>
    <property type="evidence" value="ECO:0007669"/>
    <property type="project" value="InterPro"/>
</dbReference>
<dbReference type="AlphaFoldDB" id="A0A5N6KH11"/>
<evidence type="ECO:0000313" key="16">
    <source>
        <dbReference type="Proteomes" id="UP000326757"/>
    </source>
</evidence>
<dbReference type="SUPFAM" id="SSF109604">
    <property type="entry name" value="HD-domain/PDEase-like"/>
    <property type="match status" value="1"/>
</dbReference>
<gene>
    <name evidence="15" type="ORF">EYC80_005919</name>
</gene>
<dbReference type="Gene3D" id="1.10.3210.10">
    <property type="entry name" value="Hypothetical protein af1432"/>
    <property type="match status" value="1"/>
</dbReference>
<feature type="binding site" evidence="13">
    <location>
        <position position="286"/>
    </location>
    <ligand>
        <name>Fe cation</name>
        <dbReference type="ChEBI" id="CHEBI:24875"/>
        <label>1</label>
    </ligand>
</feature>
<proteinExistence type="inferred from homology"/>
<dbReference type="EC" id="1.13.99.1" evidence="4 14"/>
<feature type="binding site" evidence="12">
    <location>
        <position position="124"/>
    </location>
    <ligand>
        <name>substrate</name>
    </ligand>
</feature>
<reference evidence="15 16" key="1">
    <citation type="submission" date="2019-06" db="EMBL/GenBank/DDBJ databases">
        <title>Genome Sequence of the Brown Rot Fungal Pathogen Monilinia laxa.</title>
        <authorList>
            <person name="De Miccolis Angelini R.M."/>
            <person name="Landi L."/>
            <person name="Abate D."/>
            <person name="Pollastro S."/>
            <person name="Romanazzi G."/>
            <person name="Faretra F."/>
        </authorList>
    </citation>
    <scope>NUCLEOTIDE SEQUENCE [LARGE SCALE GENOMIC DNA]</scope>
    <source>
        <strain evidence="15 16">Mlax316</strain>
    </source>
</reference>
<evidence type="ECO:0000256" key="3">
    <source>
        <dbReference type="ARBA" id="ARBA00005286"/>
    </source>
</evidence>
<feature type="binding site" evidence="13">
    <location>
        <position position="215"/>
    </location>
    <ligand>
        <name>Fe cation</name>
        <dbReference type="ChEBI" id="CHEBI:24875"/>
        <label>1</label>
    </ligand>
</feature>
<dbReference type="GO" id="GO:0005737">
    <property type="term" value="C:cytoplasm"/>
    <property type="evidence" value="ECO:0007669"/>
    <property type="project" value="UniProtKB-SubCell"/>
</dbReference>
<dbReference type="EMBL" id="VIGI01000003">
    <property type="protein sequence ID" value="KAB8302529.1"/>
    <property type="molecule type" value="Genomic_DNA"/>
</dbReference>
<dbReference type="GO" id="GO:0019310">
    <property type="term" value="P:inositol catabolic process"/>
    <property type="evidence" value="ECO:0007669"/>
    <property type="project" value="UniProtKB-UniRule"/>
</dbReference>
<comment type="subcellular location">
    <subcellularLocation>
        <location evidence="1 14">Cytoplasm</location>
    </subcellularLocation>
</comment>